<dbReference type="KEGG" id="thao:NI17_013310"/>
<evidence type="ECO:0000313" key="2">
    <source>
        <dbReference type="Proteomes" id="UP000265719"/>
    </source>
</evidence>
<dbReference type="Proteomes" id="UP000265719">
    <property type="component" value="Chromosome"/>
</dbReference>
<proteinExistence type="predicted"/>
<dbReference type="OrthoDB" id="3432321at2"/>
<protein>
    <submittedName>
        <fullName evidence="1">Uncharacterized protein</fullName>
    </submittedName>
</protein>
<dbReference type="PROSITE" id="PS51318">
    <property type="entry name" value="TAT"/>
    <property type="match status" value="1"/>
</dbReference>
<accession>A0A399G1T3</accession>
<keyword evidence="2" id="KW-1185">Reference proteome</keyword>
<sequence length="199" mass="19742">MGETRRRALLRGTAALGGVAVVSTAAVVGGLLWDARGPAVEAASTDAHPVPPACASVPAEAVGTAVPGAVLESDTAGPLPLSATRSCVWSSVDVPDAEPRTLTVSFRAHFGDADGRVSGAERARAEVEALGPGGEGRGVLPVASLGEDALTRPAASVGDAVEVVFRDGNLTVRVCYGGVPADEARAGAVAVAEELAATL</sequence>
<dbReference type="InterPro" id="IPR006311">
    <property type="entry name" value="TAT_signal"/>
</dbReference>
<organism evidence="1 2">
    <name type="scientific">Thermobifida halotolerans</name>
    <dbReference type="NCBI Taxonomy" id="483545"/>
    <lineage>
        <taxon>Bacteria</taxon>
        <taxon>Bacillati</taxon>
        <taxon>Actinomycetota</taxon>
        <taxon>Actinomycetes</taxon>
        <taxon>Streptosporangiales</taxon>
        <taxon>Nocardiopsidaceae</taxon>
        <taxon>Thermobifida</taxon>
    </lineage>
</organism>
<dbReference type="RefSeq" id="WP_068688879.1">
    <property type="nucleotide sequence ID" value="NZ_CP063196.1"/>
</dbReference>
<gene>
    <name evidence="1" type="ORF">NI17_013310</name>
</gene>
<name>A0A399G1T3_9ACTN</name>
<evidence type="ECO:0000313" key="1">
    <source>
        <dbReference type="EMBL" id="UOE17861.1"/>
    </source>
</evidence>
<dbReference type="AlphaFoldDB" id="A0A399G1T3"/>
<dbReference type="EMBL" id="CP063196">
    <property type="protein sequence ID" value="UOE17861.1"/>
    <property type="molecule type" value="Genomic_DNA"/>
</dbReference>
<reference evidence="1" key="1">
    <citation type="submission" date="2020-10" db="EMBL/GenBank/DDBJ databases">
        <title>De novo genome project of the cellulose decomposer Thermobifida halotolerans type strain.</title>
        <authorList>
            <person name="Nagy I."/>
            <person name="Horvath B."/>
            <person name="Kukolya J."/>
            <person name="Nagy I."/>
            <person name="Orsini M."/>
        </authorList>
    </citation>
    <scope>NUCLEOTIDE SEQUENCE</scope>
    <source>
        <strain evidence="1">DSM 44931</strain>
    </source>
</reference>